<gene>
    <name evidence="1" type="ORF">Vau01_124970</name>
</gene>
<sequence>MRVRPVLDPSVTAAIDALERRSGLRVPAAVREWYAVRDASAWLRERRGNVLVDAHDLGRPLNGVDYLGRGRLATETDCQFCCRWVVRLPAARDGTQPLFPLPQPSPVEVDDPPVFLVDPEDADSHEDRYADRFTTYVLTSVWDAHLPAEAVSDFDRPLPPDALPTLRRRFPELPATYAWAGNQDCEAMYRFDGAARILLAVKGPIMVYAVVATDDPATRAEVLATLGLAQPS</sequence>
<proteinExistence type="predicted"/>
<protein>
    <submittedName>
        <fullName evidence="1">Uncharacterized protein</fullName>
    </submittedName>
</protein>
<accession>A0A8J3ZJM4</accession>
<keyword evidence="2" id="KW-1185">Reference proteome</keyword>
<reference evidence="1" key="1">
    <citation type="submission" date="2021-01" db="EMBL/GenBank/DDBJ databases">
        <title>Whole genome shotgun sequence of Virgisporangium aurantiacum NBRC 16421.</title>
        <authorList>
            <person name="Komaki H."/>
            <person name="Tamura T."/>
        </authorList>
    </citation>
    <scope>NUCLEOTIDE SEQUENCE</scope>
    <source>
        <strain evidence="1">NBRC 16421</strain>
    </source>
</reference>
<dbReference type="EMBL" id="BOPG01000143">
    <property type="protein sequence ID" value="GIJ64981.1"/>
    <property type="molecule type" value="Genomic_DNA"/>
</dbReference>
<organism evidence="1 2">
    <name type="scientific">Virgisporangium aurantiacum</name>
    <dbReference type="NCBI Taxonomy" id="175570"/>
    <lineage>
        <taxon>Bacteria</taxon>
        <taxon>Bacillati</taxon>
        <taxon>Actinomycetota</taxon>
        <taxon>Actinomycetes</taxon>
        <taxon>Micromonosporales</taxon>
        <taxon>Micromonosporaceae</taxon>
        <taxon>Virgisporangium</taxon>
    </lineage>
</organism>
<evidence type="ECO:0000313" key="2">
    <source>
        <dbReference type="Proteomes" id="UP000612585"/>
    </source>
</evidence>
<comment type="caution">
    <text evidence="1">The sequence shown here is derived from an EMBL/GenBank/DDBJ whole genome shotgun (WGS) entry which is preliminary data.</text>
</comment>
<evidence type="ECO:0000313" key="1">
    <source>
        <dbReference type="EMBL" id="GIJ64981.1"/>
    </source>
</evidence>
<dbReference type="AlphaFoldDB" id="A0A8J3ZJM4"/>
<dbReference type="Proteomes" id="UP000612585">
    <property type="component" value="Unassembled WGS sequence"/>
</dbReference>
<name>A0A8J3ZJM4_9ACTN</name>